<evidence type="ECO:0000256" key="2">
    <source>
        <dbReference type="ARBA" id="ARBA00022729"/>
    </source>
</evidence>
<dbReference type="EMBL" id="CAJVQB010007347">
    <property type="protein sequence ID" value="CAG8701580.1"/>
    <property type="molecule type" value="Genomic_DNA"/>
</dbReference>
<reference evidence="3 4" key="1">
    <citation type="submission" date="2021-06" db="EMBL/GenBank/DDBJ databases">
        <authorList>
            <person name="Kallberg Y."/>
            <person name="Tangrot J."/>
            <person name="Rosling A."/>
        </authorList>
    </citation>
    <scope>NUCLEOTIDE SEQUENCE [LARGE SCALE GENOMIC DNA]</scope>
    <source>
        <strain evidence="3 4">120-4 pot B 10/14</strain>
    </source>
</reference>
<proteinExistence type="inferred from homology"/>
<evidence type="ECO:0000256" key="1">
    <source>
        <dbReference type="ARBA" id="ARBA00010646"/>
    </source>
</evidence>
<accession>A0ABN7UYB2</accession>
<evidence type="ECO:0000313" key="3">
    <source>
        <dbReference type="EMBL" id="CAG8701580.1"/>
    </source>
</evidence>
<dbReference type="Gene3D" id="3.20.20.80">
    <property type="entry name" value="Glycosidases"/>
    <property type="match status" value="1"/>
</dbReference>
<sequence>SQYQWEVITGDKDWVLNSSLPLWYAIYDSHHDFNDYKIFGGWTQAAGKQYAGDSKFCGGRFDENIFR</sequence>
<dbReference type="InterPro" id="IPR002053">
    <property type="entry name" value="Glyco_hydro_25"/>
</dbReference>
<organism evidence="3 4">
    <name type="scientific">Gigaspora margarita</name>
    <dbReference type="NCBI Taxonomy" id="4874"/>
    <lineage>
        <taxon>Eukaryota</taxon>
        <taxon>Fungi</taxon>
        <taxon>Fungi incertae sedis</taxon>
        <taxon>Mucoromycota</taxon>
        <taxon>Glomeromycotina</taxon>
        <taxon>Glomeromycetes</taxon>
        <taxon>Diversisporales</taxon>
        <taxon>Gigasporaceae</taxon>
        <taxon>Gigaspora</taxon>
    </lineage>
</organism>
<name>A0ABN7UYB2_GIGMA</name>
<dbReference type="PANTHER" id="PTHR23208">
    <property type="entry name" value="LYSOZYME PROTEIN"/>
    <property type="match status" value="1"/>
</dbReference>
<comment type="similarity">
    <text evidence="1">Belongs to the glycosyl hydrolase 25 family.</text>
</comment>
<keyword evidence="2" id="KW-0732">Signal</keyword>
<dbReference type="InterPro" id="IPR017853">
    <property type="entry name" value="GH"/>
</dbReference>
<protein>
    <submittedName>
        <fullName evidence="3">10648_t:CDS:1</fullName>
    </submittedName>
</protein>
<dbReference type="InterPro" id="IPR051595">
    <property type="entry name" value="GH25_Enzymes"/>
</dbReference>
<feature type="non-terminal residue" evidence="3">
    <location>
        <position position="1"/>
    </location>
</feature>
<dbReference type="Proteomes" id="UP000789901">
    <property type="component" value="Unassembled WGS sequence"/>
</dbReference>
<evidence type="ECO:0000313" key="4">
    <source>
        <dbReference type="Proteomes" id="UP000789901"/>
    </source>
</evidence>
<gene>
    <name evidence="3" type="ORF">GMARGA_LOCUS12157</name>
</gene>
<dbReference type="PANTHER" id="PTHR23208:SF36">
    <property type="entry name" value="LYSOZYME-RELATED"/>
    <property type="match status" value="1"/>
</dbReference>
<dbReference type="PROSITE" id="PS51904">
    <property type="entry name" value="GLYCOSYL_HYDROL_F25_2"/>
    <property type="match status" value="1"/>
</dbReference>
<dbReference type="SUPFAM" id="SSF51445">
    <property type="entry name" value="(Trans)glycosidases"/>
    <property type="match status" value="1"/>
</dbReference>
<comment type="caution">
    <text evidence="3">The sequence shown here is derived from an EMBL/GenBank/DDBJ whole genome shotgun (WGS) entry which is preliminary data.</text>
</comment>
<keyword evidence="4" id="KW-1185">Reference proteome</keyword>